<dbReference type="EMBL" id="FWWW01000048">
    <property type="protein sequence ID" value="SMB87881.1"/>
    <property type="molecule type" value="Genomic_DNA"/>
</dbReference>
<protein>
    <submittedName>
        <fullName evidence="2">Uncharacterized protein</fullName>
    </submittedName>
</protein>
<gene>
    <name evidence="2" type="ORF">SAMN00120144_1438</name>
</gene>
<dbReference type="Proteomes" id="UP000192266">
    <property type="component" value="Unassembled WGS sequence"/>
</dbReference>
<feature type="region of interest" description="Disordered" evidence="1">
    <location>
        <begin position="1"/>
        <end position="20"/>
    </location>
</feature>
<reference evidence="2 3" key="1">
    <citation type="submission" date="2017-04" db="EMBL/GenBank/DDBJ databases">
        <authorList>
            <person name="Afonso C.L."/>
            <person name="Miller P.J."/>
            <person name="Scott M.A."/>
            <person name="Spackman E."/>
            <person name="Goraichik I."/>
            <person name="Dimitrov K.M."/>
            <person name="Suarez D.L."/>
            <person name="Swayne D.E."/>
        </authorList>
    </citation>
    <scope>NUCLEOTIDE SEQUENCE [LARGE SCALE GENOMIC DNA]</scope>
    <source>
        <strain evidence="2 3">DSM 11622</strain>
    </source>
</reference>
<dbReference type="AlphaFoldDB" id="A0A1W1V4D8"/>
<organism evidence="2 3">
    <name type="scientific">Hymenobacter roseosalivarius DSM 11622</name>
    <dbReference type="NCBI Taxonomy" id="645990"/>
    <lineage>
        <taxon>Bacteria</taxon>
        <taxon>Pseudomonadati</taxon>
        <taxon>Bacteroidota</taxon>
        <taxon>Cytophagia</taxon>
        <taxon>Cytophagales</taxon>
        <taxon>Hymenobacteraceae</taxon>
        <taxon>Hymenobacter</taxon>
    </lineage>
</organism>
<sequence length="52" mass="5510">MVDAVGCSTAATGKASATGPTTITRRSLTDAYVLYPYTATSPFFEIVKVTFM</sequence>
<evidence type="ECO:0000313" key="2">
    <source>
        <dbReference type="EMBL" id="SMB87881.1"/>
    </source>
</evidence>
<feature type="compositionally biased region" description="Low complexity" evidence="1">
    <location>
        <begin position="8"/>
        <end position="20"/>
    </location>
</feature>
<dbReference type="RefSeq" id="WP_159451949.1">
    <property type="nucleotide sequence ID" value="NZ_FWWW01000048.1"/>
</dbReference>
<evidence type="ECO:0000313" key="3">
    <source>
        <dbReference type="Proteomes" id="UP000192266"/>
    </source>
</evidence>
<keyword evidence="3" id="KW-1185">Reference proteome</keyword>
<proteinExistence type="predicted"/>
<name>A0A1W1V4D8_9BACT</name>
<accession>A0A1W1V4D8</accession>
<evidence type="ECO:0000256" key="1">
    <source>
        <dbReference type="SAM" id="MobiDB-lite"/>
    </source>
</evidence>